<protein>
    <submittedName>
        <fullName evidence="1">Uncharacterized protein</fullName>
    </submittedName>
</protein>
<accession>A0ABS8Y3V8</accession>
<feature type="non-terminal residue" evidence="1">
    <location>
        <position position="1"/>
    </location>
</feature>
<sequence length="79" mass="8973">EANENGPQMVVVVDFDSRILRGGANSSIVLHFLRRTPPRVHRTGAIREERLGAYSIFSTMPIDEVLHLKSILRCNRFDP</sequence>
<name>A0ABS8Y3V8_DATST</name>
<proteinExistence type="predicted"/>
<keyword evidence="2" id="KW-1185">Reference proteome</keyword>
<organism evidence="1 2">
    <name type="scientific">Datura stramonium</name>
    <name type="common">Jimsonweed</name>
    <name type="synonym">Common thornapple</name>
    <dbReference type="NCBI Taxonomy" id="4076"/>
    <lineage>
        <taxon>Eukaryota</taxon>
        <taxon>Viridiplantae</taxon>
        <taxon>Streptophyta</taxon>
        <taxon>Embryophyta</taxon>
        <taxon>Tracheophyta</taxon>
        <taxon>Spermatophyta</taxon>
        <taxon>Magnoliopsida</taxon>
        <taxon>eudicotyledons</taxon>
        <taxon>Gunneridae</taxon>
        <taxon>Pentapetalae</taxon>
        <taxon>asterids</taxon>
        <taxon>lamiids</taxon>
        <taxon>Solanales</taxon>
        <taxon>Solanaceae</taxon>
        <taxon>Solanoideae</taxon>
        <taxon>Datureae</taxon>
        <taxon>Datura</taxon>
    </lineage>
</organism>
<evidence type="ECO:0000313" key="1">
    <source>
        <dbReference type="EMBL" id="MCE5165792.1"/>
    </source>
</evidence>
<evidence type="ECO:0000313" key="2">
    <source>
        <dbReference type="Proteomes" id="UP000823775"/>
    </source>
</evidence>
<feature type="non-terminal residue" evidence="1">
    <location>
        <position position="79"/>
    </location>
</feature>
<comment type="caution">
    <text evidence="1">The sequence shown here is derived from an EMBL/GenBank/DDBJ whole genome shotgun (WGS) entry which is preliminary data.</text>
</comment>
<dbReference type="EMBL" id="JACEIK010017105">
    <property type="protein sequence ID" value="MCE5165792.1"/>
    <property type="molecule type" value="Genomic_DNA"/>
</dbReference>
<gene>
    <name evidence="1" type="ORF">HAX54_012289</name>
</gene>
<dbReference type="Proteomes" id="UP000823775">
    <property type="component" value="Unassembled WGS sequence"/>
</dbReference>
<reference evidence="1 2" key="1">
    <citation type="journal article" date="2021" name="BMC Genomics">
        <title>Datura genome reveals duplications of psychoactive alkaloid biosynthetic genes and high mutation rate following tissue culture.</title>
        <authorList>
            <person name="Rajewski A."/>
            <person name="Carter-House D."/>
            <person name="Stajich J."/>
            <person name="Litt A."/>
        </authorList>
    </citation>
    <scope>NUCLEOTIDE SEQUENCE [LARGE SCALE GENOMIC DNA]</scope>
    <source>
        <strain evidence="1">AR-01</strain>
    </source>
</reference>